<dbReference type="InterPro" id="IPR001054">
    <property type="entry name" value="A/G_cyclase"/>
</dbReference>
<dbReference type="PANTHER" id="PTHR43081">
    <property type="entry name" value="ADENYLATE CYCLASE, TERMINAL-DIFFERENTIATION SPECIFIC-RELATED"/>
    <property type="match status" value="1"/>
</dbReference>
<dbReference type="SMART" id="SM00240">
    <property type="entry name" value="FHA"/>
    <property type="match status" value="1"/>
</dbReference>
<dbReference type="GO" id="GO:0006171">
    <property type="term" value="P:cAMP biosynthetic process"/>
    <property type="evidence" value="ECO:0007669"/>
    <property type="project" value="TreeGrafter"/>
</dbReference>
<dbReference type="InterPro" id="IPR029787">
    <property type="entry name" value="Nucleotide_cyclase"/>
</dbReference>
<dbReference type="CDD" id="cd07302">
    <property type="entry name" value="CHD"/>
    <property type="match status" value="1"/>
</dbReference>
<gene>
    <name evidence="3" type="ORF">EDC23_1779</name>
</gene>
<dbReference type="InterPro" id="IPR008984">
    <property type="entry name" value="SMAD_FHA_dom_sf"/>
</dbReference>
<dbReference type="Gene3D" id="2.60.200.20">
    <property type="match status" value="1"/>
</dbReference>
<accession>A0A4R8IUP7</accession>
<dbReference type="SUPFAM" id="SSF55073">
    <property type="entry name" value="Nucleotide cyclase"/>
    <property type="match status" value="1"/>
</dbReference>
<reference evidence="3 4" key="1">
    <citation type="submission" date="2019-03" db="EMBL/GenBank/DDBJ databases">
        <title>Genomic Encyclopedia of Type Strains, Phase IV (KMG-IV): sequencing the most valuable type-strain genomes for metagenomic binning, comparative biology and taxonomic classification.</title>
        <authorList>
            <person name="Goeker M."/>
        </authorList>
    </citation>
    <scope>NUCLEOTIDE SEQUENCE [LARGE SCALE GENOMIC DNA]</scope>
    <source>
        <strain evidence="3 4">DSM 16326</strain>
    </source>
</reference>
<organism evidence="3 4">
    <name type="scientific">Thiohalophilus thiocyanatoxydans</name>
    <dbReference type="NCBI Taxonomy" id="381308"/>
    <lineage>
        <taxon>Bacteria</taxon>
        <taxon>Pseudomonadati</taxon>
        <taxon>Pseudomonadota</taxon>
        <taxon>Gammaproteobacteria</taxon>
        <taxon>Thiohalomonadales</taxon>
        <taxon>Thiohalophilaceae</taxon>
        <taxon>Thiohalophilus</taxon>
    </lineage>
</organism>
<dbReference type="GO" id="GO:0004016">
    <property type="term" value="F:adenylate cyclase activity"/>
    <property type="evidence" value="ECO:0007669"/>
    <property type="project" value="UniProtKB-ARBA"/>
</dbReference>
<dbReference type="InterPro" id="IPR050697">
    <property type="entry name" value="Adenylyl/Guanylyl_Cyclase_3/4"/>
</dbReference>
<dbReference type="Gene3D" id="3.30.70.1230">
    <property type="entry name" value="Nucleotide cyclase"/>
    <property type="match status" value="1"/>
</dbReference>
<dbReference type="Proteomes" id="UP000294914">
    <property type="component" value="Unassembled WGS sequence"/>
</dbReference>
<dbReference type="CDD" id="cd00060">
    <property type="entry name" value="FHA"/>
    <property type="match status" value="1"/>
</dbReference>
<dbReference type="EMBL" id="SOQX01000004">
    <property type="protein sequence ID" value="TDY01033.1"/>
    <property type="molecule type" value="Genomic_DNA"/>
</dbReference>
<dbReference type="InterPro" id="IPR000253">
    <property type="entry name" value="FHA_dom"/>
</dbReference>
<proteinExistence type="predicted"/>
<feature type="domain" description="Guanylate cyclase" evidence="2">
    <location>
        <begin position="123"/>
        <end position="249"/>
    </location>
</feature>
<evidence type="ECO:0000259" key="1">
    <source>
        <dbReference type="PROSITE" id="PS50006"/>
    </source>
</evidence>
<name>A0A4R8IUP7_9GAMM</name>
<dbReference type="PANTHER" id="PTHR43081:SF1">
    <property type="entry name" value="ADENYLATE CYCLASE, TERMINAL-DIFFERENTIATION SPECIFIC"/>
    <property type="match status" value="1"/>
</dbReference>
<protein>
    <submittedName>
        <fullName evidence="3">Adenylate cyclase</fullName>
    </submittedName>
</protein>
<evidence type="ECO:0000259" key="2">
    <source>
        <dbReference type="PROSITE" id="PS50125"/>
    </source>
</evidence>
<dbReference type="GO" id="GO:0035556">
    <property type="term" value="P:intracellular signal transduction"/>
    <property type="evidence" value="ECO:0007669"/>
    <property type="project" value="InterPro"/>
</dbReference>
<dbReference type="PROSITE" id="PS50006">
    <property type="entry name" value="FHA_DOMAIN"/>
    <property type="match status" value="1"/>
</dbReference>
<dbReference type="RefSeq" id="WP_134083628.1">
    <property type="nucleotide sequence ID" value="NZ_SOQX01000004.1"/>
</dbReference>
<dbReference type="PROSITE" id="PS50125">
    <property type="entry name" value="GUANYLATE_CYCLASE_2"/>
    <property type="match status" value="1"/>
</dbReference>
<comment type="caution">
    <text evidence="3">The sequence shown here is derived from an EMBL/GenBank/DDBJ whole genome shotgun (WGS) entry which is preliminary data.</text>
</comment>
<dbReference type="SUPFAM" id="SSF49879">
    <property type="entry name" value="SMAD/FHA domain"/>
    <property type="match status" value="1"/>
</dbReference>
<dbReference type="OrthoDB" id="9806704at2"/>
<evidence type="ECO:0000313" key="3">
    <source>
        <dbReference type="EMBL" id="TDY01033.1"/>
    </source>
</evidence>
<dbReference type="AlphaFoldDB" id="A0A4R8IUP7"/>
<keyword evidence="4" id="KW-1185">Reference proteome</keyword>
<dbReference type="SMART" id="SM00044">
    <property type="entry name" value="CYCc"/>
    <property type="match status" value="1"/>
</dbReference>
<sequence length="308" mass="33914">MSTYITYKLDGVVRKIPCKSVLTLGRDMNSDVVLPDLHASRNHAMIRCIGSGDYYLIDGGSSNGSFVNRQRVAMPKLLKNGDRITIGRFDILFEQSKKETGEGNKLSLQDTVISDSLEIKQITVLVADIRGFTSLSEQVDIRTLTKLMNRWFHNVSNAIFDNVGTVDKFIGDCVFARWESTEDQSKTLKQALSAALLINEITRELNSAFSDLPEPVKIGVGINTGAASMGIGHDNTALGDAVNIAFRLESATKIFGSDMVLSETAYRHLPEPSLAGKTHHLRIKGKRDPIRVCSLAFDEVRQILAALN</sequence>
<feature type="domain" description="FHA" evidence="1">
    <location>
        <begin position="22"/>
        <end position="72"/>
    </location>
</feature>
<evidence type="ECO:0000313" key="4">
    <source>
        <dbReference type="Proteomes" id="UP000294914"/>
    </source>
</evidence>
<dbReference type="Pfam" id="PF00211">
    <property type="entry name" value="Guanylate_cyc"/>
    <property type="match status" value="1"/>
</dbReference>
<dbReference type="Pfam" id="PF00498">
    <property type="entry name" value="FHA"/>
    <property type="match status" value="1"/>
</dbReference>